<reference evidence="3" key="1">
    <citation type="journal article" date="2019" name="Plant Biotechnol. J.">
        <title>Genome sequencing of the Australian wild diploid species Gossypium australe highlights disease resistance and delayed gland morphogenesis.</title>
        <authorList>
            <person name="Cai Y."/>
            <person name="Cai X."/>
            <person name="Wang Q."/>
            <person name="Wang P."/>
            <person name="Zhang Y."/>
            <person name="Cai C."/>
            <person name="Xu Y."/>
            <person name="Wang K."/>
            <person name="Zhou Z."/>
            <person name="Wang C."/>
            <person name="Geng S."/>
            <person name="Li B."/>
            <person name="Dong Q."/>
            <person name="Hou Y."/>
            <person name="Wang H."/>
            <person name="Ai P."/>
            <person name="Liu Z."/>
            <person name="Yi F."/>
            <person name="Sun M."/>
            <person name="An G."/>
            <person name="Cheng J."/>
            <person name="Zhang Y."/>
            <person name="Shi Q."/>
            <person name="Xie Y."/>
            <person name="Shi X."/>
            <person name="Chang Y."/>
            <person name="Huang F."/>
            <person name="Chen Y."/>
            <person name="Hong S."/>
            <person name="Mi L."/>
            <person name="Sun Q."/>
            <person name="Zhang L."/>
            <person name="Zhou B."/>
            <person name="Peng R."/>
            <person name="Zhang X."/>
            <person name="Liu F."/>
        </authorList>
    </citation>
    <scope>NUCLEOTIDE SEQUENCE [LARGE SCALE GENOMIC DNA]</scope>
    <source>
        <strain evidence="3">cv. PA1801</strain>
    </source>
</reference>
<evidence type="ECO:0000256" key="1">
    <source>
        <dbReference type="SAM" id="Phobius"/>
    </source>
</evidence>
<keyword evidence="1" id="KW-0812">Transmembrane</keyword>
<feature type="transmembrane region" description="Helical" evidence="1">
    <location>
        <begin position="98"/>
        <end position="115"/>
    </location>
</feature>
<keyword evidence="1" id="KW-0472">Membrane</keyword>
<keyword evidence="1" id="KW-1133">Transmembrane helix</keyword>
<dbReference type="Proteomes" id="UP000325315">
    <property type="component" value="Unassembled WGS sequence"/>
</dbReference>
<accession>A0A5B6WLF9</accession>
<sequence length="124" mass="14066">MISSSVLSKDEGDRLIVSRSTVEAEYRSLAAATSDVTWLLSLLQELHLCSADLPAIWCDNSSAIVLDLFFVREKVTNGSLVVGEVLALIRSLTFSPNLYLFRPLFVFAIFFRFYLSRRWENVKV</sequence>
<dbReference type="AlphaFoldDB" id="A0A5B6WLF9"/>
<gene>
    <name evidence="2" type="ORF">EPI10_004885</name>
</gene>
<evidence type="ECO:0000313" key="2">
    <source>
        <dbReference type="EMBL" id="KAA3482659.1"/>
    </source>
</evidence>
<comment type="caution">
    <text evidence="2">The sequence shown here is derived from an EMBL/GenBank/DDBJ whole genome shotgun (WGS) entry which is preliminary data.</text>
</comment>
<dbReference type="EMBL" id="SMMG02000002">
    <property type="protein sequence ID" value="KAA3482659.1"/>
    <property type="molecule type" value="Genomic_DNA"/>
</dbReference>
<organism evidence="2 3">
    <name type="scientific">Gossypium australe</name>
    <dbReference type="NCBI Taxonomy" id="47621"/>
    <lineage>
        <taxon>Eukaryota</taxon>
        <taxon>Viridiplantae</taxon>
        <taxon>Streptophyta</taxon>
        <taxon>Embryophyta</taxon>
        <taxon>Tracheophyta</taxon>
        <taxon>Spermatophyta</taxon>
        <taxon>Magnoliopsida</taxon>
        <taxon>eudicotyledons</taxon>
        <taxon>Gunneridae</taxon>
        <taxon>Pentapetalae</taxon>
        <taxon>rosids</taxon>
        <taxon>malvids</taxon>
        <taxon>Malvales</taxon>
        <taxon>Malvaceae</taxon>
        <taxon>Malvoideae</taxon>
        <taxon>Gossypium</taxon>
    </lineage>
</organism>
<keyword evidence="3" id="KW-1185">Reference proteome</keyword>
<evidence type="ECO:0000313" key="3">
    <source>
        <dbReference type="Proteomes" id="UP000325315"/>
    </source>
</evidence>
<proteinExistence type="predicted"/>
<protein>
    <submittedName>
        <fullName evidence="2">Uncharacterized protein</fullName>
    </submittedName>
</protein>
<dbReference type="OrthoDB" id="414945at2759"/>
<name>A0A5B6WLF9_9ROSI</name>